<name>A0A916T8N3_9MICO</name>
<dbReference type="InterPro" id="IPR020449">
    <property type="entry name" value="Tscrpt_reg_AraC-type_HTH"/>
</dbReference>
<accession>A0A916T8N3</accession>
<dbReference type="InterPro" id="IPR009057">
    <property type="entry name" value="Homeodomain-like_sf"/>
</dbReference>
<dbReference type="Pfam" id="PF14525">
    <property type="entry name" value="AraC_binding_2"/>
    <property type="match status" value="1"/>
</dbReference>
<protein>
    <submittedName>
        <fullName evidence="5">Transcriptional regulator</fullName>
    </submittedName>
</protein>
<dbReference type="EMBL" id="BMHI01000004">
    <property type="protein sequence ID" value="GGB34553.1"/>
    <property type="molecule type" value="Genomic_DNA"/>
</dbReference>
<evidence type="ECO:0000313" key="6">
    <source>
        <dbReference type="Proteomes" id="UP000636793"/>
    </source>
</evidence>
<dbReference type="SMART" id="SM00342">
    <property type="entry name" value="HTH_ARAC"/>
    <property type="match status" value="1"/>
</dbReference>
<dbReference type="RefSeq" id="WP_188837512.1">
    <property type="nucleotide sequence ID" value="NZ_BMHI01000004.1"/>
</dbReference>
<dbReference type="PRINTS" id="PR00032">
    <property type="entry name" value="HTHARAC"/>
</dbReference>
<dbReference type="PROSITE" id="PS01124">
    <property type="entry name" value="HTH_ARAC_FAMILY_2"/>
    <property type="match status" value="1"/>
</dbReference>
<keyword evidence="3" id="KW-0804">Transcription</keyword>
<keyword evidence="6" id="KW-1185">Reference proteome</keyword>
<comment type="caution">
    <text evidence="5">The sequence shown here is derived from an EMBL/GenBank/DDBJ whole genome shotgun (WGS) entry which is preliminary data.</text>
</comment>
<dbReference type="PANTHER" id="PTHR46796">
    <property type="entry name" value="HTH-TYPE TRANSCRIPTIONAL ACTIVATOR RHAS-RELATED"/>
    <property type="match status" value="1"/>
</dbReference>
<dbReference type="Gene3D" id="1.10.10.60">
    <property type="entry name" value="Homeodomain-like"/>
    <property type="match status" value="1"/>
</dbReference>
<gene>
    <name evidence="5" type="ORF">GCM10011492_26520</name>
</gene>
<dbReference type="Proteomes" id="UP000636793">
    <property type="component" value="Unassembled WGS sequence"/>
</dbReference>
<evidence type="ECO:0000313" key="5">
    <source>
        <dbReference type="EMBL" id="GGB34553.1"/>
    </source>
</evidence>
<evidence type="ECO:0000256" key="1">
    <source>
        <dbReference type="ARBA" id="ARBA00023015"/>
    </source>
</evidence>
<dbReference type="Pfam" id="PF12833">
    <property type="entry name" value="HTH_18"/>
    <property type="match status" value="1"/>
</dbReference>
<reference evidence="5" key="1">
    <citation type="journal article" date="2014" name="Int. J. Syst. Evol. Microbiol.">
        <title>Complete genome sequence of Corynebacterium casei LMG S-19264T (=DSM 44701T), isolated from a smear-ripened cheese.</title>
        <authorList>
            <consortium name="US DOE Joint Genome Institute (JGI-PGF)"/>
            <person name="Walter F."/>
            <person name="Albersmeier A."/>
            <person name="Kalinowski J."/>
            <person name="Ruckert C."/>
        </authorList>
    </citation>
    <scope>NUCLEOTIDE SEQUENCE</scope>
    <source>
        <strain evidence="5">CGMCC 1.15085</strain>
    </source>
</reference>
<evidence type="ECO:0000256" key="2">
    <source>
        <dbReference type="ARBA" id="ARBA00023125"/>
    </source>
</evidence>
<evidence type="ECO:0000259" key="4">
    <source>
        <dbReference type="PROSITE" id="PS01124"/>
    </source>
</evidence>
<keyword evidence="2" id="KW-0238">DNA-binding</keyword>
<keyword evidence="1" id="KW-0805">Transcription regulation</keyword>
<dbReference type="InterPro" id="IPR050204">
    <property type="entry name" value="AraC_XylS_family_regulators"/>
</dbReference>
<dbReference type="InterPro" id="IPR035418">
    <property type="entry name" value="AraC-bd_2"/>
</dbReference>
<proteinExistence type="predicted"/>
<dbReference type="InterPro" id="IPR018060">
    <property type="entry name" value="HTH_AraC"/>
</dbReference>
<organism evidence="5 6">
    <name type="scientific">Flexivirga endophytica</name>
    <dbReference type="NCBI Taxonomy" id="1849103"/>
    <lineage>
        <taxon>Bacteria</taxon>
        <taxon>Bacillati</taxon>
        <taxon>Actinomycetota</taxon>
        <taxon>Actinomycetes</taxon>
        <taxon>Micrococcales</taxon>
        <taxon>Dermacoccaceae</taxon>
        <taxon>Flexivirga</taxon>
    </lineage>
</organism>
<dbReference type="GO" id="GO:0043565">
    <property type="term" value="F:sequence-specific DNA binding"/>
    <property type="evidence" value="ECO:0007669"/>
    <property type="project" value="InterPro"/>
</dbReference>
<sequence>MQDNRGGSVTSVDWDEASSSVAAAYFPHDLRVLRADQHARMALRHVTFGPLTVASIGWGADVSVESGHPGAYAINVPRSGYLEAQIDGREVSSVDGLATVCPPDTMTRMSRWSKDCTITGVKIDRDLLARDVLTLAARNESDIPAQLDLRTPEGRSWIELVTSLANQALAAPAMERNRAVGEHISRAISAAFVAAAFPDQETSSTPARPRIVTRVIDAIEADPAASWTAAELAQVAGVGVRRLQRGFQEYIGKSPSQVLLEIRLEHAHRALLSDPQASVADIAWTVGFTHLGRFAAAYRERFGQTPSRTRALICGRTSVEAHK</sequence>
<dbReference type="SUPFAM" id="SSF46689">
    <property type="entry name" value="Homeodomain-like"/>
    <property type="match status" value="2"/>
</dbReference>
<dbReference type="InterPro" id="IPR018062">
    <property type="entry name" value="HTH_AraC-typ_CS"/>
</dbReference>
<evidence type="ECO:0000256" key="3">
    <source>
        <dbReference type="ARBA" id="ARBA00023163"/>
    </source>
</evidence>
<dbReference type="AlphaFoldDB" id="A0A916T8N3"/>
<dbReference type="GO" id="GO:0003700">
    <property type="term" value="F:DNA-binding transcription factor activity"/>
    <property type="evidence" value="ECO:0007669"/>
    <property type="project" value="InterPro"/>
</dbReference>
<dbReference type="PROSITE" id="PS00041">
    <property type="entry name" value="HTH_ARAC_FAMILY_1"/>
    <property type="match status" value="1"/>
</dbReference>
<feature type="domain" description="HTH araC/xylS-type" evidence="4">
    <location>
        <begin position="213"/>
        <end position="312"/>
    </location>
</feature>
<reference evidence="5" key="2">
    <citation type="submission" date="2020-09" db="EMBL/GenBank/DDBJ databases">
        <authorList>
            <person name="Sun Q."/>
            <person name="Zhou Y."/>
        </authorList>
    </citation>
    <scope>NUCLEOTIDE SEQUENCE</scope>
    <source>
        <strain evidence="5">CGMCC 1.15085</strain>
    </source>
</reference>